<dbReference type="InterPro" id="IPR006680">
    <property type="entry name" value="Amidohydro-rel"/>
</dbReference>
<dbReference type="GO" id="GO:0016787">
    <property type="term" value="F:hydrolase activity"/>
    <property type="evidence" value="ECO:0007669"/>
    <property type="project" value="UniProtKB-KW"/>
</dbReference>
<dbReference type="EMBL" id="FAXA01000019">
    <property type="protein sequence ID" value="CUV01162.1"/>
    <property type="molecule type" value="Genomic_DNA"/>
</dbReference>
<reference evidence="3" key="1">
    <citation type="submission" date="2015-10" db="EMBL/GenBank/DDBJ databases">
        <authorList>
            <person name="Gilbert D.G."/>
        </authorList>
    </citation>
    <scope>NUCLEOTIDE SEQUENCE</scope>
</reference>
<dbReference type="GO" id="GO:0016831">
    <property type="term" value="F:carboxy-lyase activity"/>
    <property type="evidence" value="ECO:0007669"/>
    <property type="project" value="InterPro"/>
</dbReference>
<evidence type="ECO:0000313" key="3">
    <source>
        <dbReference type="EMBL" id="CUV01162.1"/>
    </source>
</evidence>
<feature type="domain" description="Amidohydrolase-related" evidence="2">
    <location>
        <begin position="24"/>
        <end position="266"/>
    </location>
</feature>
<keyword evidence="1" id="KW-0456">Lyase</keyword>
<organism evidence="3">
    <name type="scientific">hydrothermal vent metagenome</name>
    <dbReference type="NCBI Taxonomy" id="652676"/>
    <lineage>
        <taxon>unclassified sequences</taxon>
        <taxon>metagenomes</taxon>
        <taxon>ecological metagenomes</taxon>
    </lineage>
</organism>
<name>A0A160V627_9ZZZZ</name>
<proteinExistence type="predicted"/>
<evidence type="ECO:0000259" key="2">
    <source>
        <dbReference type="Pfam" id="PF04909"/>
    </source>
</evidence>
<dbReference type="Gene3D" id="3.20.20.140">
    <property type="entry name" value="Metal-dependent hydrolases"/>
    <property type="match status" value="1"/>
</dbReference>
<dbReference type="InterPro" id="IPR032466">
    <property type="entry name" value="Metal_Hydrolase"/>
</dbReference>
<protein>
    <submittedName>
        <fullName evidence="3">L-fuconolactone hydrolase</fullName>
    </submittedName>
</protein>
<accession>A0A160V627</accession>
<dbReference type="SUPFAM" id="SSF51556">
    <property type="entry name" value="Metallo-dependent hydrolases"/>
    <property type="match status" value="1"/>
</dbReference>
<keyword evidence="3" id="KW-0378">Hydrolase</keyword>
<dbReference type="InterPro" id="IPR032465">
    <property type="entry name" value="ACMSD"/>
</dbReference>
<dbReference type="Pfam" id="PF04909">
    <property type="entry name" value="Amidohydro_2"/>
    <property type="match status" value="1"/>
</dbReference>
<evidence type="ECO:0000256" key="1">
    <source>
        <dbReference type="ARBA" id="ARBA00023239"/>
    </source>
</evidence>
<gene>
    <name evidence="3" type="ORF">MGWOODY_Clf711</name>
</gene>
<dbReference type="AlphaFoldDB" id="A0A160V627"/>
<dbReference type="PANTHER" id="PTHR21240">
    <property type="entry name" value="2-AMINO-3-CARBOXYLMUCONATE-6-SEMIALDEHYDE DECARBOXYLASE"/>
    <property type="match status" value="1"/>
</dbReference>
<sequence>MIVDTHSHAGINWFEPVEMILHQMNLNGVEKTVLIQHGGNYHNDYIMECVKRHPGRFGAVIWVDVQNPNATTTLEELAKNPEVVGVRLHPTERSPGSDPLAIWRKAAELSLPVSCFPRTAEHIADDGFQSLVEELPNCTIVLEHLAGAYRPLSPPSVTAPYDDYKKALTLARFPNTYIKFGGLGEFCVRRVPLEAQFGFDDVPPLMEMAYEAFGAKRMMWGSDYPPVGGREGYRNSLQNVLEYPVFKTQDEKDWAFGKAAIEVFKLA</sequence>